<feature type="domain" description="Phosphoribosyltransferase" evidence="3">
    <location>
        <begin position="215"/>
        <end position="261"/>
    </location>
</feature>
<sequence>MREFEPLTVRPSLPARPSPSHPARSAAHRPRRARSPRALAAHAGAALGGLAGLLLGDHCAGCTRPGGRLCAHCARALGTRPHACRRRPGCPPVWAAGDYRGLERTALLAFKEHGARGLAEPLGARLAAAAGAAAARHRGAVLVPVPARPAALRRRGYDPVMLMVRAAAKRCGASGPPLAPVLAHRRHVSDQVGLGRDRRRANLTGALTARGPDVPGVPGVAGRPVVVVDDVVTTGATLAEAVRALRAADAVVVGAAVLAERS</sequence>
<comment type="similarity">
    <text evidence="1">Belongs to the ComF/GntX family.</text>
</comment>
<evidence type="ECO:0000259" key="3">
    <source>
        <dbReference type="Pfam" id="PF00156"/>
    </source>
</evidence>
<dbReference type="Proteomes" id="UP000292235">
    <property type="component" value="Chromosome"/>
</dbReference>
<dbReference type="PANTHER" id="PTHR47505:SF1">
    <property type="entry name" value="DNA UTILIZATION PROTEIN YHGH"/>
    <property type="match status" value="1"/>
</dbReference>
<evidence type="ECO:0000256" key="1">
    <source>
        <dbReference type="ARBA" id="ARBA00008007"/>
    </source>
</evidence>
<accession>A0A4V0ZJA0</accession>
<dbReference type="InterPro" id="IPR000836">
    <property type="entry name" value="PRTase_dom"/>
</dbReference>
<dbReference type="InterPro" id="IPR029057">
    <property type="entry name" value="PRTase-like"/>
</dbReference>
<dbReference type="AlphaFoldDB" id="A0A4V0ZJA0"/>
<reference evidence="4 5" key="1">
    <citation type="submission" date="2019-02" db="EMBL/GenBank/DDBJ databases">
        <authorList>
            <person name="Khodamoradi S."/>
            <person name="Hahnke R.L."/>
            <person name="Kaempfer P."/>
            <person name="Schumann P."/>
            <person name="Rohde M."/>
            <person name="Steinert M."/>
            <person name="Luzhetskyy A."/>
            <person name="Wink J."/>
            <person name="Ruckert C."/>
        </authorList>
    </citation>
    <scope>NUCLEOTIDE SEQUENCE [LARGE SCALE GENOMIC DNA]</scope>
    <source>
        <strain evidence="4 5">M2</strain>
    </source>
</reference>
<evidence type="ECO:0000256" key="2">
    <source>
        <dbReference type="SAM" id="MobiDB-lite"/>
    </source>
</evidence>
<gene>
    <name evidence="4" type="ORF">EKD16_04725</name>
</gene>
<evidence type="ECO:0000313" key="4">
    <source>
        <dbReference type="EMBL" id="QBI52752.1"/>
    </source>
</evidence>
<dbReference type="KEGG" id="strr:EKD16_04725"/>
<evidence type="ECO:0000313" key="5">
    <source>
        <dbReference type="Proteomes" id="UP000292235"/>
    </source>
</evidence>
<dbReference type="Gene3D" id="3.40.50.2020">
    <property type="match status" value="1"/>
</dbReference>
<dbReference type="EMBL" id="CP036455">
    <property type="protein sequence ID" value="QBI52752.1"/>
    <property type="molecule type" value="Genomic_DNA"/>
</dbReference>
<dbReference type="PANTHER" id="PTHR47505">
    <property type="entry name" value="DNA UTILIZATION PROTEIN YHGH"/>
    <property type="match status" value="1"/>
</dbReference>
<dbReference type="Pfam" id="PF00156">
    <property type="entry name" value="Pribosyltran"/>
    <property type="match status" value="1"/>
</dbReference>
<dbReference type="InterPro" id="IPR051910">
    <property type="entry name" value="ComF/GntX_DNA_util-trans"/>
</dbReference>
<dbReference type="SUPFAM" id="SSF53271">
    <property type="entry name" value="PRTase-like"/>
    <property type="match status" value="1"/>
</dbReference>
<keyword evidence="5" id="KW-1185">Reference proteome</keyword>
<proteinExistence type="inferred from homology"/>
<feature type="compositionally biased region" description="Basic residues" evidence="2">
    <location>
        <begin position="26"/>
        <end position="35"/>
    </location>
</feature>
<feature type="region of interest" description="Disordered" evidence="2">
    <location>
        <begin position="1"/>
        <end position="36"/>
    </location>
</feature>
<protein>
    <submittedName>
        <fullName evidence="4">DNA utilization protein GntX</fullName>
    </submittedName>
</protein>
<organism evidence="4 5">
    <name type="scientific">Streptomonospora litoralis</name>
    <dbReference type="NCBI Taxonomy" id="2498135"/>
    <lineage>
        <taxon>Bacteria</taxon>
        <taxon>Bacillati</taxon>
        <taxon>Actinomycetota</taxon>
        <taxon>Actinomycetes</taxon>
        <taxon>Streptosporangiales</taxon>
        <taxon>Nocardiopsidaceae</taxon>
        <taxon>Streptomonospora</taxon>
    </lineage>
</organism>
<dbReference type="RefSeq" id="WP_131097247.1">
    <property type="nucleotide sequence ID" value="NZ_CP036455.1"/>
</dbReference>
<dbReference type="OrthoDB" id="5244859at2"/>
<name>A0A4V0ZJA0_9ACTN</name>